<dbReference type="EMBL" id="JAHRIP010051300">
    <property type="protein sequence ID" value="MEQ2301116.1"/>
    <property type="molecule type" value="Genomic_DNA"/>
</dbReference>
<keyword evidence="2" id="KW-1185">Reference proteome</keyword>
<evidence type="ECO:0000313" key="1">
    <source>
        <dbReference type="EMBL" id="MEQ2301116.1"/>
    </source>
</evidence>
<reference evidence="1 2" key="1">
    <citation type="submission" date="2021-06" db="EMBL/GenBank/DDBJ databases">
        <authorList>
            <person name="Palmer J.M."/>
        </authorList>
    </citation>
    <scope>NUCLEOTIDE SEQUENCE [LARGE SCALE GENOMIC DNA]</scope>
    <source>
        <strain evidence="1 2">AS_MEX2019</strain>
        <tissue evidence="1">Muscle</tissue>
    </source>
</reference>
<sequence length="141" mass="15526">MRSKLLGSGALSTRSGSDASLHFLPPLPLSTQRHLPISFSFSDTKRQLHVRHVHHNQRSVLKKCENCCSKCNALQLCSWTGWGNFHLLLNTVQPGSYKNYRHSSPRCSPAFYHGVSNSCLPNAVCVTAAACSTYPYSACST</sequence>
<dbReference type="Proteomes" id="UP001469553">
    <property type="component" value="Unassembled WGS sequence"/>
</dbReference>
<organism evidence="1 2">
    <name type="scientific">Ameca splendens</name>
    <dbReference type="NCBI Taxonomy" id="208324"/>
    <lineage>
        <taxon>Eukaryota</taxon>
        <taxon>Metazoa</taxon>
        <taxon>Chordata</taxon>
        <taxon>Craniata</taxon>
        <taxon>Vertebrata</taxon>
        <taxon>Euteleostomi</taxon>
        <taxon>Actinopterygii</taxon>
        <taxon>Neopterygii</taxon>
        <taxon>Teleostei</taxon>
        <taxon>Neoteleostei</taxon>
        <taxon>Acanthomorphata</taxon>
        <taxon>Ovalentaria</taxon>
        <taxon>Atherinomorphae</taxon>
        <taxon>Cyprinodontiformes</taxon>
        <taxon>Goodeidae</taxon>
        <taxon>Ameca</taxon>
    </lineage>
</organism>
<protein>
    <submittedName>
        <fullName evidence="1">Uncharacterized protein</fullName>
    </submittedName>
</protein>
<gene>
    <name evidence="1" type="ORF">AMECASPLE_032659</name>
</gene>
<name>A0ABV0Z580_9TELE</name>
<accession>A0ABV0Z580</accession>
<comment type="caution">
    <text evidence="1">The sequence shown here is derived from an EMBL/GenBank/DDBJ whole genome shotgun (WGS) entry which is preliminary data.</text>
</comment>
<evidence type="ECO:0000313" key="2">
    <source>
        <dbReference type="Proteomes" id="UP001469553"/>
    </source>
</evidence>
<proteinExistence type="predicted"/>